<evidence type="ECO:0000313" key="4">
    <source>
        <dbReference type="Proteomes" id="UP001652740"/>
    </source>
</evidence>
<dbReference type="InterPro" id="IPR002213">
    <property type="entry name" value="UDP_glucos_trans"/>
</dbReference>
<organism evidence="4 5">
    <name type="scientific">Galleria mellonella</name>
    <name type="common">Greater wax moth</name>
    <dbReference type="NCBI Taxonomy" id="7137"/>
    <lineage>
        <taxon>Eukaryota</taxon>
        <taxon>Metazoa</taxon>
        <taxon>Ecdysozoa</taxon>
        <taxon>Arthropoda</taxon>
        <taxon>Hexapoda</taxon>
        <taxon>Insecta</taxon>
        <taxon>Pterygota</taxon>
        <taxon>Neoptera</taxon>
        <taxon>Endopterygota</taxon>
        <taxon>Lepidoptera</taxon>
        <taxon>Glossata</taxon>
        <taxon>Ditrysia</taxon>
        <taxon>Pyraloidea</taxon>
        <taxon>Pyralidae</taxon>
        <taxon>Galleriinae</taxon>
        <taxon>Galleria</taxon>
    </lineage>
</organism>
<sequence>MDLYSKLSSNMEAIVDFFNSRMEQMERSIQKQQTSKPSQPNFQTLTRHSNVKLFITQGGIHSTHEAIAAEVPLVAIPILGDQFYNVEKCTCHKIGEVINIQTATVELFKKIIEVVLKDESYRHNIGNLRKWLSDQPQPSLERAVWWTEHVL</sequence>
<keyword evidence="3" id="KW-0808">Transferase</keyword>
<keyword evidence="2" id="KW-0328">Glycosyltransferase</keyword>
<name>A0ABM3MMY8_GALME</name>
<dbReference type="RefSeq" id="XP_052752726.1">
    <property type="nucleotide sequence ID" value="XM_052896766.1"/>
</dbReference>
<evidence type="ECO:0000256" key="2">
    <source>
        <dbReference type="ARBA" id="ARBA00022676"/>
    </source>
</evidence>
<comment type="similarity">
    <text evidence="1">Belongs to the UDP-glycosyltransferase family.</text>
</comment>
<reference evidence="5" key="1">
    <citation type="submission" date="2025-08" db="UniProtKB">
        <authorList>
            <consortium name="RefSeq"/>
        </authorList>
    </citation>
    <scope>IDENTIFICATION</scope>
    <source>
        <tissue evidence="5">Whole larvae</tissue>
    </source>
</reference>
<dbReference type="Pfam" id="PF00201">
    <property type="entry name" value="UDPGT"/>
    <property type="match status" value="1"/>
</dbReference>
<dbReference type="InterPro" id="IPR050271">
    <property type="entry name" value="UDP-glycosyltransferase"/>
</dbReference>
<accession>A0ABM3MMY8</accession>
<dbReference type="GeneID" id="128201088"/>
<dbReference type="Gene3D" id="3.40.50.2000">
    <property type="entry name" value="Glycogen Phosphorylase B"/>
    <property type="match status" value="1"/>
</dbReference>
<gene>
    <name evidence="5" type="primary">LOC128201088</name>
</gene>
<evidence type="ECO:0000313" key="5">
    <source>
        <dbReference type="RefSeq" id="XP_052752726.1"/>
    </source>
</evidence>
<dbReference type="Proteomes" id="UP001652740">
    <property type="component" value="Unplaced"/>
</dbReference>
<dbReference type="PANTHER" id="PTHR48043:SF159">
    <property type="entry name" value="EG:EG0003.4 PROTEIN-RELATED"/>
    <property type="match status" value="1"/>
</dbReference>
<dbReference type="PANTHER" id="PTHR48043">
    <property type="entry name" value="EG:EG0003.4 PROTEIN-RELATED"/>
    <property type="match status" value="1"/>
</dbReference>
<proteinExistence type="inferred from homology"/>
<dbReference type="SUPFAM" id="SSF53756">
    <property type="entry name" value="UDP-Glycosyltransferase/glycogen phosphorylase"/>
    <property type="match status" value="1"/>
</dbReference>
<protein>
    <submittedName>
        <fullName evidence="5">UDP-glucuronosyltransferase 2A3-like</fullName>
    </submittedName>
</protein>
<evidence type="ECO:0000256" key="1">
    <source>
        <dbReference type="ARBA" id="ARBA00009995"/>
    </source>
</evidence>
<evidence type="ECO:0000256" key="3">
    <source>
        <dbReference type="ARBA" id="ARBA00022679"/>
    </source>
</evidence>
<keyword evidence="4" id="KW-1185">Reference proteome</keyword>